<dbReference type="InterPro" id="IPR029068">
    <property type="entry name" value="Glyas_Bleomycin-R_OHBP_Dase"/>
</dbReference>
<protein>
    <recommendedName>
        <fullName evidence="1">VOC domain-containing protein</fullName>
    </recommendedName>
</protein>
<dbReference type="InterPro" id="IPR037523">
    <property type="entry name" value="VOC_core"/>
</dbReference>
<evidence type="ECO:0000259" key="1">
    <source>
        <dbReference type="PROSITE" id="PS51819"/>
    </source>
</evidence>
<dbReference type="Proteomes" id="UP000249696">
    <property type="component" value="Unassembled WGS sequence"/>
</dbReference>
<evidence type="ECO:0000313" key="2">
    <source>
        <dbReference type="EMBL" id="RAJ15585.1"/>
    </source>
</evidence>
<dbReference type="RefSeq" id="WP_111621894.1">
    <property type="nucleotide sequence ID" value="NZ_QLLN01000001.1"/>
</dbReference>
<comment type="caution">
    <text evidence="2">The sequence shown here is derived from an EMBL/GenBank/DDBJ whole genome shotgun (WGS) entry which is preliminary data.</text>
</comment>
<gene>
    <name evidence="2" type="ORF">LV92_00283</name>
</gene>
<reference evidence="2 3" key="1">
    <citation type="submission" date="2018-06" db="EMBL/GenBank/DDBJ databases">
        <title>Genomic Encyclopedia of Archaeal and Bacterial Type Strains, Phase II (KMG-II): from individual species to whole genera.</title>
        <authorList>
            <person name="Goeker M."/>
        </authorList>
    </citation>
    <scope>NUCLEOTIDE SEQUENCE [LARGE SCALE GENOMIC DNA]</scope>
    <source>
        <strain evidence="2 3">DSM 23522</strain>
    </source>
</reference>
<dbReference type="OrthoDB" id="9795618at2"/>
<evidence type="ECO:0000313" key="3">
    <source>
        <dbReference type="Proteomes" id="UP000249696"/>
    </source>
</evidence>
<proteinExistence type="predicted"/>
<feature type="domain" description="VOC" evidence="1">
    <location>
        <begin position="1"/>
        <end position="124"/>
    </location>
</feature>
<name>A0A327RHD6_9FLAO</name>
<organism evidence="2 3">
    <name type="scientific">Arenibacter echinorum</name>
    <dbReference type="NCBI Taxonomy" id="440515"/>
    <lineage>
        <taxon>Bacteria</taxon>
        <taxon>Pseudomonadati</taxon>
        <taxon>Bacteroidota</taxon>
        <taxon>Flavobacteriia</taxon>
        <taxon>Flavobacteriales</taxon>
        <taxon>Flavobacteriaceae</taxon>
        <taxon>Arenibacter</taxon>
    </lineage>
</organism>
<accession>A0A327RHD6</accession>
<keyword evidence="3" id="KW-1185">Reference proteome</keyword>
<sequence length="127" mass="14283">MIKTEPIIAVEDVEKSSKWYHTLLNCSSGHGGSTFEILLNELGEQILSLHKWGAHDHPTLSNPKIKVGNGLILYFVVDDIDLIWKNATELNAIIFDMPHLNTNSGRREFSLQDPNGYYLSICSNNSK</sequence>
<dbReference type="EMBL" id="QLLN01000001">
    <property type="protein sequence ID" value="RAJ15585.1"/>
    <property type="molecule type" value="Genomic_DNA"/>
</dbReference>
<dbReference type="SUPFAM" id="SSF54593">
    <property type="entry name" value="Glyoxalase/Bleomycin resistance protein/Dihydroxybiphenyl dioxygenase"/>
    <property type="match status" value="1"/>
</dbReference>
<dbReference type="AlphaFoldDB" id="A0A327RHD6"/>
<dbReference type="PROSITE" id="PS51819">
    <property type="entry name" value="VOC"/>
    <property type="match status" value="1"/>
</dbReference>
<dbReference type="Gene3D" id="3.10.180.10">
    <property type="entry name" value="2,3-Dihydroxybiphenyl 1,2-Dioxygenase, domain 1"/>
    <property type="match status" value="1"/>
</dbReference>